<reference evidence="1 2" key="1">
    <citation type="submission" date="2018-11" db="EMBL/GenBank/DDBJ databases">
        <authorList>
            <consortium name="Pathogen Informatics"/>
        </authorList>
    </citation>
    <scope>NUCLEOTIDE SEQUENCE [LARGE SCALE GENOMIC DNA]</scope>
</reference>
<dbReference type="EMBL" id="UZAH01026154">
    <property type="protein sequence ID" value="VDO76417.1"/>
    <property type="molecule type" value="Genomic_DNA"/>
</dbReference>
<evidence type="ECO:0000313" key="2">
    <source>
        <dbReference type="Proteomes" id="UP000050761"/>
    </source>
</evidence>
<evidence type="ECO:0000313" key="3">
    <source>
        <dbReference type="WBParaSite" id="HPBE_0000845301-mRNA-1"/>
    </source>
</evidence>
<organism evidence="2 3">
    <name type="scientific">Heligmosomoides polygyrus</name>
    <name type="common">Parasitic roundworm</name>
    <dbReference type="NCBI Taxonomy" id="6339"/>
    <lineage>
        <taxon>Eukaryota</taxon>
        <taxon>Metazoa</taxon>
        <taxon>Ecdysozoa</taxon>
        <taxon>Nematoda</taxon>
        <taxon>Chromadorea</taxon>
        <taxon>Rhabditida</taxon>
        <taxon>Rhabditina</taxon>
        <taxon>Rhabditomorpha</taxon>
        <taxon>Strongyloidea</taxon>
        <taxon>Heligmosomidae</taxon>
        <taxon>Heligmosomoides</taxon>
    </lineage>
</organism>
<keyword evidence="2" id="KW-1185">Reference proteome</keyword>
<gene>
    <name evidence="1" type="ORF">HPBE_LOCUS8454</name>
</gene>
<name>A0A183FM64_HELPZ</name>
<dbReference type="AlphaFoldDB" id="A0A183FM64"/>
<dbReference type="WBParaSite" id="HPBE_0000845301-mRNA-1">
    <property type="protein sequence ID" value="HPBE_0000845301-mRNA-1"/>
    <property type="gene ID" value="HPBE_0000845301"/>
</dbReference>
<sequence length="90" mass="9485">MGVSLRIHGFTGFKPVDVGGHSHELRAFCTLAAVSSDASSGGDDVAGVAARLSACPYRGREGGKGNYPLTAEYLSHNRNPISASRLRILR</sequence>
<accession>A0A3P7YYJ7</accession>
<dbReference type="Proteomes" id="UP000050761">
    <property type="component" value="Unassembled WGS sequence"/>
</dbReference>
<evidence type="ECO:0000313" key="1">
    <source>
        <dbReference type="EMBL" id="VDO76417.1"/>
    </source>
</evidence>
<proteinExistence type="predicted"/>
<reference evidence="3" key="2">
    <citation type="submission" date="2019-09" db="UniProtKB">
        <authorList>
            <consortium name="WormBaseParasite"/>
        </authorList>
    </citation>
    <scope>IDENTIFICATION</scope>
</reference>
<accession>A0A183FM64</accession>
<protein>
    <submittedName>
        <fullName evidence="1 3">Uncharacterized protein</fullName>
    </submittedName>
</protein>